<keyword evidence="3" id="KW-1185">Reference proteome</keyword>
<organism evidence="2 3">
    <name type="scientific">Terriglobus roseus</name>
    <dbReference type="NCBI Taxonomy" id="392734"/>
    <lineage>
        <taxon>Bacteria</taxon>
        <taxon>Pseudomonadati</taxon>
        <taxon>Acidobacteriota</taxon>
        <taxon>Terriglobia</taxon>
        <taxon>Terriglobales</taxon>
        <taxon>Acidobacteriaceae</taxon>
        <taxon>Terriglobus</taxon>
    </lineage>
</organism>
<dbReference type="Proteomes" id="UP000182427">
    <property type="component" value="Chromosome I"/>
</dbReference>
<feature type="signal peptide" evidence="1">
    <location>
        <begin position="1"/>
        <end position="31"/>
    </location>
</feature>
<accession>A0A1G7PVX2</accession>
<proteinExistence type="predicted"/>
<dbReference type="InterPro" id="IPR017801">
    <property type="entry name" value="DUF3738"/>
</dbReference>
<sequence>MNECRYRSSLVMCAVASLSFWGPQVMGQANAQPTAPVSAHSASDSTLPAFDVITIKPNNSDERPSIDFDGGNFSATNFSVKMLVLFAYDLKDDQLFGVPKWASELHFDMKAKVLDADPTVLQQLSNDQKRVIEQTILTERFGLTFHRETKVLAVYELVVDKGGPRFQPSKIEAGQRGANGLGAGSLHTNNHNGNADMTSTAVPIASLVNVLSRQTERIVVDQTGLTGRYDLNLTWSRDDGGTPATDQNSPPIVTAIQEQLGLRLRPAKLPVSTFVVDHVVLPSGN</sequence>
<protein>
    <submittedName>
        <fullName evidence="2">Soil-associated protein, TIGR03435 family</fullName>
    </submittedName>
</protein>
<evidence type="ECO:0000313" key="2">
    <source>
        <dbReference type="EMBL" id="SDF90472.1"/>
    </source>
</evidence>
<name>A0A1G7PVX2_9BACT</name>
<dbReference type="AlphaFoldDB" id="A0A1G7PVX2"/>
<dbReference type="NCBIfam" id="TIGR03435">
    <property type="entry name" value="Soli_TIGR03435"/>
    <property type="match status" value="1"/>
</dbReference>
<evidence type="ECO:0000256" key="1">
    <source>
        <dbReference type="SAM" id="SignalP"/>
    </source>
</evidence>
<gene>
    <name evidence="2" type="ORF">SAMN05444167_3647</name>
</gene>
<keyword evidence="1" id="KW-0732">Signal</keyword>
<dbReference type="Pfam" id="PF12543">
    <property type="entry name" value="DUF3738"/>
    <property type="match status" value="1"/>
</dbReference>
<reference evidence="2 3" key="1">
    <citation type="submission" date="2016-10" db="EMBL/GenBank/DDBJ databases">
        <authorList>
            <person name="de Groot N.N."/>
        </authorList>
    </citation>
    <scope>NUCLEOTIDE SEQUENCE [LARGE SCALE GENOMIC DNA]</scope>
    <source>
        <strain evidence="2 3">GAS232</strain>
    </source>
</reference>
<feature type="chain" id="PRO_5009242303" evidence="1">
    <location>
        <begin position="32"/>
        <end position="285"/>
    </location>
</feature>
<evidence type="ECO:0000313" key="3">
    <source>
        <dbReference type="Proteomes" id="UP000182427"/>
    </source>
</evidence>
<dbReference type="EMBL" id="LT629690">
    <property type="protein sequence ID" value="SDF90472.1"/>
    <property type="molecule type" value="Genomic_DNA"/>
</dbReference>